<evidence type="ECO:0000256" key="12">
    <source>
        <dbReference type="RuleBase" id="RU000394"/>
    </source>
</evidence>
<feature type="compositionally biased region" description="Polar residues" evidence="14">
    <location>
        <begin position="782"/>
        <end position="793"/>
    </location>
</feature>
<dbReference type="PANTHER" id="PTHR47968:SF65">
    <property type="entry name" value="KINESIN MOTOR DOMAIN-CONTAINING PROTEIN"/>
    <property type="match status" value="1"/>
</dbReference>
<dbReference type="InterPro" id="IPR001752">
    <property type="entry name" value="Kinesin_motor_dom"/>
</dbReference>
<dbReference type="InParanoid" id="A0A4W3JMX9"/>
<evidence type="ECO:0000256" key="4">
    <source>
        <dbReference type="ARBA" id="ARBA00022701"/>
    </source>
</evidence>
<feature type="compositionally biased region" description="Polar residues" evidence="14">
    <location>
        <begin position="751"/>
        <end position="769"/>
    </location>
</feature>
<dbReference type="PANTHER" id="PTHR47968">
    <property type="entry name" value="CENTROMERE PROTEIN E"/>
    <property type="match status" value="1"/>
</dbReference>
<evidence type="ECO:0000256" key="8">
    <source>
        <dbReference type="ARBA" id="ARBA00023175"/>
    </source>
</evidence>
<keyword evidence="9" id="KW-0206">Cytoskeleton</keyword>
<dbReference type="Pfam" id="PF00225">
    <property type="entry name" value="Kinesin"/>
    <property type="match status" value="1"/>
</dbReference>
<keyword evidence="17" id="KW-1185">Reference proteome</keyword>
<evidence type="ECO:0000256" key="10">
    <source>
        <dbReference type="ARBA" id="ARBA00023242"/>
    </source>
</evidence>
<dbReference type="Gene3D" id="3.40.850.10">
    <property type="entry name" value="Kinesin motor domain"/>
    <property type="match status" value="1"/>
</dbReference>
<keyword evidence="6 11" id="KW-0067">ATP-binding</keyword>
<dbReference type="SUPFAM" id="SSF52540">
    <property type="entry name" value="P-loop containing nucleoside triphosphate hydrolases"/>
    <property type="match status" value="1"/>
</dbReference>
<evidence type="ECO:0000256" key="3">
    <source>
        <dbReference type="ARBA" id="ARBA00022490"/>
    </source>
</evidence>
<evidence type="ECO:0000256" key="14">
    <source>
        <dbReference type="SAM" id="MobiDB-lite"/>
    </source>
</evidence>
<reference evidence="16" key="4">
    <citation type="submission" date="2025-08" db="UniProtKB">
        <authorList>
            <consortium name="Ensembl"/>
        </authorList>
    </citation>
    <scope>IDENTIFICATION</scope>
</reference>
<reference evidence="17" key="3">
    <citation type="journal article" date="2014" name="Nature">
        <title>Elephant shark genome provides unique insights into gnathostome evolution.</title>
        <authorList>
            <consortium name="International Elephant Shark Genome Sequencing Consortium"/>
            <person name="Venkatesh B."/>
            <person name="Lee A.P."/>
            <person name="Ravi V."/>
            <person name="Maurya A.K."/>
            <person name="Lian M.M."/>
            <person name="Swann J.B."/>
            <person name="Ohta Y."/>
            <person name="Flajnik M.F."/>
            <person name="Sutoh Y."/>
            <person name="Kasahara M."/>
            <person name="Hoon S."/>
            <person name="Gangu V."/>
            <person name="Roy S.W."/>
            <person name="Irimia M."/>
            <person name="Korzh V."/>
            <person name="Kondrychyn I."/>
            <person name="Lim Z.W."/>
            <person name="Tay B.H."/>
            <person name="Tohari S."/>
            <person name="Kong K.W."/>
            <person name="Ho S."/>
            <person name="Lorente-Galdos B."/>
            <person name="Quilez J."/>
            <person name="Marques-Bonet T."/>
            <person name="Raney B.J."/>
            <person name="Ingham P.W."/>
            <person name="Tay A."/>
            <person name="Hillier L.W."/>
            <person name="Minx P."/>
            <person name="Boehm T."/>
            <person name="Wilson R.K."/>
            <person name="Brenner S."/>
            <person name="Warren W.C."/>
        </authorList>
    </citation>
    <scope>NUCLEOTIDE SEQUENCE [LARGE SCALE GENOMIC DNA]</scope>
</reference>
<dbReference type="PROSITE" id="PS50067">
    <property type="entry name" value="KINESIN_MOTOR_2"/>
    <property type="match status" value="1"/>
</dbReference>
<feature type="coiled-coil region" evidence="13">
    <location>
        <begin position="366"/>
        <end position="393"/>
    </location>
</feature>
<evidence type="ECO:0000313" key="17">
    <source>
        <dbReference type="Proteomes" id="UP000314986"/>
    </source>
</evidence>
<protein>
    <recommendedName>
        <fullName evidence="12">Kinesin-like protein</fullName>
    </recommendedName>
</protein>
<comment type="similarity">
    <text evidence="11 12">Belongs to the TRAFAC class myosin-kinesin ATPase superfamily. Kinesin family.</text>
</comment>
<dbReference type="GO" id="GO:0005634">
    <property type="term" value="C:nucleus"/>
    <property type="evidence" value="ECO:0007669"/>
    <property type="project" value="UniProtKB-SubCell"/>
</dbReference>
<evidence type="ECO:0000256" key="6">
    <source>
        <dbReference type="ARBA" id="ARBA00022840"/>
    </source>
</evidence>
<keyword evidence="8 11" id="KW-0505">Motor protein</keyword>
<evidence type="ECO:0000256" key="7">
    <source>
        <dbReference type="ARBA" id="ARBA00023054"/>
    </source>
</evidence>
<sequence length="952" mass="108981">MMSSGENDVCNHLKVIVRVRPENSSELDEKYSRVVHVVDEHMLVFDPKLEDVNFFHPTTHRDLNKRRNRDLKFIFDQVFDDSASQLDVFEQTRSILEGVFNGYNGTVFAYGATGAGKTHTMLGSPKQPGVMYLTMMELYNRMEQIKSERSCDVAVSYFEVYNEQIRDLLTNSRSLAMREDAQNGIVIQGLTLHKPKSAEQLLAMLDYGNTNRTQHPTDANSTSSRSHAVFQIYLRQQDRTAYISQSIKIAKMCLVDLAGSERNMSTKVARLREGANINRSLLALGNVINALADPKRRTQHIPYRNSKLTRILKDSLGGNCRTIMIVSISPSSRCYEDTYNTLNYANRAKAIKSSLKSNVLNLDCHVSKYAKICEEQKKEIMELKQKLKDYNNEKLVNPNTHGLTLTVGTDIQQAEIKRFKEVLKNIFSKRQQIRNENLDLQLKLKETELKSYYHKRDNQQIQLLCSEQIAQKALWKHEHRLAKINAHCLRIQEMKKASEKLFEENSSWLHQVERKTCLLSQDKKMPQVLQQDLHCSHLKMEVMDLKRQIGHMIRLLSFQESENKRTENLVNALLPAFRHQYYSLKKVGQASAATESQFMRIEQLVQQEKGVVWADETVELSEITSDVQLDFSSIISFSQLSYNQDIPCCTTNTPLRSLLKNRVALQRDSPFVQIKATSVESKENILSERNKEIATPYKSFRRRLEESLINCSDQPNQSTAKNYSHLAQLNDSLSKEVIALQWTPEICKSQTVQRPSSLTDSKPHSQMTNFHGEEEEEEDGNLSDTENSISRTSRNLTNVTYNLTAGCNRAVMDTTVTLNPAVNNPDCSKPVDVSHEHSWPHGSFLQRLGFQSLLNESAALSKPSYMGLTCAARRKRKSESFKAPRNDNSFAAKRIRQDMQPIAESVALRVPRLPEGSQYQRKEFPARRCVKKDLNAISTNKDQPKRVKSKLL</sequence>
<dbReference type="GO" id="GO:0007018">
    <property type="term" value="P:microtubule-based movement"/>
    <property type="evidence" value="ECO:0007669"/>
    <property type="project" value="InterPro"/>
</dbReference>
<evidence type="ECO:0000256" key="11">
    <source>
        <dbReference type="PROSITE-ProRule" id="PRU00283"/>
    </source>
</evidence>
<dbReference type="OMA" id="SCKHERR"/>
<dbReference type="STRING" id="7868.ENSCMIP00000039408"/>
<dbReference type="GO" id="GO:0003777">
    <property type="term" value="F:microtubule motor activity"/>
    <property type="evidence" value="ECO:0007669"/>
    <property type="project" value="InterPro"/>
</dbReference>
<dbReference type="InterPro" id="IPR027417">
    <property type="entry name" value="P-loop_NTPase"/>
</dbReference>
<reference evidence="17" key="2">
    <citation type="journal article" date="2007" name="PLoS Biol.">
        <title>Survey sequencing and comparative analysis of the elephant shark (Callorhinchus milii) genome.</title>
        <authorList>
            <person name="Venkatesh B."/>
            <person name="Kirkness E.F."/>
            <person name="Loh Y.H."/>
            <person name="Halpern A.L."/>
            <person name="Lee A.P."/>
            <person name="Johnson J."/>
            <person name="Dandona N."/>
            <person name="Viswanathan L.D."/>
            <person name="Tay A."/>
            <person name="Venter J.C."/>
            <person name="Strausberg R.L."/>
            <person name="Brenner S."/>
        </authorList>
    </citation>
    <scope>NUCLEOTIDE SEQUENCE [LARGE SCALE GENOMIC DNA]</scope>
</reference>
<dbReference type="GO" id="GO:0005874">
    <property type="term" value="C:microtubule"/>
    <property type="evidence" value="ECO:0007669"/>
    <property type="project" value="UniProtKB-KW"/>
</dbReference>
<dbReference type="GeneTree" id="ENSGT00940000159058"/>
<keyword evidence="10" id="KW-0539">Nucleus</keyword>
<dbReference type="PROSITE" id="PS00411">
    <property type="entry name" value="KINESIN_MOTOR_1"/>
    <property type="match status" value="1"/>
</dbReference>
<evidence type="ECO:0000256" key="2">
    <source>
        <dbReference type="ARBA" id="ARBA00004245"/>
    </source>
</evidence>
<reference evidence="16" key="5">
    <citation type="submission" date="2025-09" db="UniProtKB">
        <authorList>
            <consortium name="Ensembl"/>
        </authorList>
    </citation>
    <scope>IDENTIFICATION</scope>
</reference>
<evidence type="ECO:0000256" key="1">
    <source>
        <dbReference type="ARBA" id="ARBA00004123"/>
    </source>
</evidence>
<dbReference type="FunFam" id="3.40.850.10:FF:000027">
    <property type="entry name" value="Kinesin-like protein"/>
    <property type="match status" value="1"/>
</dbReference>
<dbReference type="InterPro" id="IPR027640">
    <property type="entry name" value="Kinesin-like_fam"/>
</dbReference>
<dbReference type="InterPro" id="IPR019821">
    <property type="entry name" value="Kinesin_motor_CS"/>
</dbReference>
<dbReference type="Proteomes" id="UP000314986">
    <property type="component" value="Unassembled WGS sequence"/>
</dbReference>
<proteinExistence type="inferred from homology"/>
<dbReference type="InterPro" id="IPR036961">
    <property type="entry name" value="Kinesin_motor_dom_sf"/>
</dbReference>
<dbReference type="SMART" id="SM00129">
    <property type="entry name" value="KISc"/>
    <property type="match status" value="1"/>
</dbReference>
<dbReference type="GO" id="GO:0005524">
    <property type="term" value="F:ATP binding"/>
    <property type="evidence" value="ECO:0007669"/>
    <property type="project" value="UniProtKB-UniRule"/>
</dbReference>
<keyword evidence="3" id="KW-0963">Cytoplasm</keyword>
<dbReference type="Ensembl" id="ENSCMIT00000039978.1">
    <property type="protein sequence ID" value="ENSCMIP00000039408.1"/>
    <property type="gene ID" value="ENSCMIG00000016517.1"/>
</dbReference>
<feature type="binding site" evidence="11">
    <location>
        <begin position="111"/>
        <end position="118"/>
    </location>
    <ligand>
        <name>ATP</name>
        <dbReference type="ChEBI" id="CHEBI:30616"/>
    </ligand>
</feature>
<accession>A0A4W3JMX9</accession>
<evidence type="ECO:0000256" key="9">
    <source>
        <dbReference type="ARBA" id="ARBA00023212"/>
    </source>
</evidence>
<evidence type="ECO:0000256" key="5">
    <source>
        <dbReference type="ARBA" id="ARBA00022741"/>
    </source>
</evidence>
<name>A0A4W3JMX9_CALMI</name>
<comment type="subcellular location">
    <subcellularLocation>
        <location evidence="2">Cytoplasm</location>
        <location evidence="2">Cytoskeleton</location>
    </subcellularLocation>
    <subcellularLocation>
        <location evidence="1">Nucleus</location>
    </subcellularLocation>
</comment>
<evidence type="ECO:0000256" key="13">
    <source>
        <dbReference type="SAM" id="Coils"/>
    </source>
</evidence>
<dbReference type="PRINTS" id="PR00380">
    <property type="entry name" value="KINESINHEAVY"/>
</dbReference>
<reference evidence="17" key="1">
    <citation type="journal article" date="2006" name="Science">
        <title>Ancient noncoding elements conserved in the human genome.</title>
        <authorList>
            <person name="Venkatesh B."/>
            <person name="Kirkness E.F."/>
            <person name="Loh Y.H."/>
            <person name="Halpern A.L."/>
            <person name="Lee A.P."/>
            <person name="Johnson J."/>
            <person name="Dandona N."/>
            <person name="Viswanathan L.D."/>
            <person name="Tay A."/>
            <person name="Venter J.C."/>
            <person name="Strausberg R.L."/>
            <person name="Brenner S."/>
        </authorList>
    </citation>
    <scope>NUCLEOTIDE SEQUENCE [LARGE SCALE GENOMIC DNA]</scope>
</reference>
<keyword evidence="4 12" id="KW-0493">Microtubule</keyword>
<evidence type="ECO:0000259" key="15">
    <source>
        <dbReference type="PROSITE" id="PS50067"/>
    </source>
</evidence>
<gene>
    <name evidence="16" type="primary">kif18a</name>
</gene>
<dbReference type="GO" id="GO:0000278">
    <property type="term" value="P:mitotic cell cycle"/>
    <property type="evidence" value="ECO:0007669"/>
    <property type="project" value="UniProtKB-ARBA"/>
</dbReference>
<dbReference type="AlphaFoldDB" id="A0A4W3JMX9"/>
<dbReference type="CDD" id="cd01370">
    <property type="entry name" value="KISc_KIP3_like"/>
    <property type="match status" value="1"/>
</dbReference>
<keyword evidence="5 11" id="KW-0547">Nucleotide-binding</keyword>
<dbReference type="GO" id="GO:0008017">
    <property type="term" value="F:microtubule binding"/>
    <property type="evidence" value="ECO:0007669"/>
    <property type="project" value="InterPro"/>
</dbReference>
<feature type="domain" description="Kinesin motor" evidence="15">
    <location>
        <begin position="12"/>
        <end position="351"/>
    </location>
</feature>
<organism evidence="16 17">
    <name type="scientific">Callorhinchus milii</name>
    <name type="common">Ghost shark</name>
    <dbReference type="NCBI Taxonomy" id="7868"/>
    <lineage>
        <taxon>Eukaryota</taxon>
        <taxon>Metazoa</taxon>
        <taxon>Chordata</taxon>
        <taxon>Craniata</taxon>
        <taxon>Vertebrata</taxon>
        <taxon>Chondrichthyes</taxon>
        <taxon>Holocephali</taxon>
        <taxon>Chimaeriformes</taxon>
        <taxon>Callorhinchidae</taxon>
        <taxon>Callorhinchus</taxon>
    </lineage>
</organism>
<keyword evidence="7 13" id="KW-0175">Coiled coil</keyword>
<dbReference type="GO" id="GO:0005819">
    <property type="term" value="C:spindle"/>
    <property type="evidence" value="ECO:0007669"/>
    <property type="project" value="UniProtKB-ARBA"/>
</dbReference>
<evidence type="ECO:0000313" key="16">
    <source>
        <dbReference type="Ensembl" id="ENSCMIP00000039408.1"/>
    </source>
</evidence>
<feature type="region of interest" description="Disordered" evidence="14">
    <location>
        <begin position="751"/>
        <end position="793"/>
    </location>
</feature>